<organism evidence="1 2">
    <name type="scientific">Maribrevibacterium harenarium</name>
    <dbReference type="NCBI Taxonomy" id="2589817"/>
    <lineage>
        <taxon>Bacteria</taxon>
        <taxon>Pseudomonadati</taxon>
        <taxon>Pseudomonadota</taxon>
        <taxon>Gammaproteobacteria</taxon>
        <taxon>Oceanospirillales</taxon>
        <taxon>Oceanospirillaceae</taxon>
        <taxon>Maribrevibacterium</taxon>
    </lineage>
</organism>
<dbReference type="OrthoDB" id="9155076at2"/>
<dbReference type="EMBL" id="VFRR01000017">
    <property type="protein sequence ID" value="TPE50868.1"/>
    <property type="molecule type" value="Genomic_DNA"/>
</dbReference>
<keyword evidence="2" id="KW-1185">Reference proteome</keyword>
<dbReference type="RefSeq" id="WP_140588893.1">
    <property type="nucleotide sequence ID" value="NZ_VFRR01000017.1"/>
</dbReference>
<protein>
    <submittedName>
        <fullName evidence="1">Uncharacterized protein</fullName>
    </submittedName>
</protein>
<proteinExistence type="predicted"/>
<dbReference type="Proteomes" id="UP000315901">
    <property type="component" value="Unassembled WGS sequence"/>
</dbReference>
<gene>
    <name evidence="1" type="ORF">FJM67_09880</name>
</gene>
<accession>A0A501WNG6</accession>
<sequence length="95" mass="10444">MAKLHAEVQQDDFMKFGGERPSYLDIEDDLMALGGHGVAGNNFKKDVMKKAGWTGGALATYASRPQVAQAAFNRIRVLLPKVQSPQELLKLLESK</sequence>
<evidence type="ECO:0000313" key="2">
    <source>
        <dbReference type="Proteomes" id="UP000315901"/>
    </source>
</evidence>
<comment type="caution">
    <text evidence="1">The sequence shown here is derived from an EMBL/GenBank/DDBJ whole genome shotgun (WGS) entry which is preliminary data.</text>
</comment>
<evidence type="ECO:0000313" key="1">
    <source>
        <dbReference type="EMBL" id="TPE50868.1"/>
    </source>
</evidence>
<name>A0A501WNG6_9GAMM</name>
<dbReference type="AlphaFoldDB" id="A0A501WNG6"/>
<reference evidence="1 2" key="1">
    <citation type="submission" date="2019-06" db="EMBL/GenBank/DDBJ databases">
        <title>A novel bacterium of genus Marinomonas, isolated from coastal sand.</title>
        <authorList>
            <person name="Huang H."/>
            <person name="Mo K."/>
            <person name="Hu Y."/>
        </authorList>
    </citation>
    <scope>NUCLEOTIDE SEQUENCE [LARGE SCALE GENOMIC DNA]</scope>
    <source>
        <strain evidence="1 2">HB171799</strain>
    </source>
</reference>